<evidence type="ECO:0000256" key="5">
    <source>
        <dbReference type="ARBA" id="ARBA00022984"/>
    </source>
</evidence>
<evidence type="ECO:0000259" key="8">
    <source>
        <dbReference type="PROSITE" id="PS52029"/>
    </source>
</evidence>
<dbReference type="Gene3D" id="2.40.440.10">
    <property type="entry name" value="L,D-transpeptidase catalytic domain-like"/>
    <property type="match status" value="1"/>
</dbReference>
<protein>
    <submittedName>
        <fullName evidence="9">Murein L,D-transpeptidase</fullName>
    </submittedName>
</protein>
<dbReference type="Proteomes" id="UP000054823">
    <property type="component" value="Unassembled WGS sequence"/>
</dbReference>
<keyword evidence="5 7" id="KW-0573">Peptidoglycan synthesis</keyword>
<gene>
    <name evidence="9" type="ORF">SHM7688_03255</name>
</gene>
<dbReference type="PROSITE" id="PS52029">
    <property type="entry name" value="LD_TPASE"/>
    <property type="match status" value="1"/>
</dbReference>
<dbReference type="GO" id="GO:0009252">
    <property type="term" value="P:peptidoglycan biosynthetic process"/>
    <property type="evidence" value="ECO:0007669"/>
    <property type="project" value="UniProtKB-UniPathway"/>
</dbReference>
<name>A0A0P1FEY7_9RHOB</name>
<proteinExistence type="inferred from homology"/>
<dbReference type="UniPathway" id="UPA00219"/>
<evidence type="ECO:0000313" key="10">
    <source>
        <dbReference type="Proteomes" id="UP000054823"/>
    </source>
</evidence>
<dbReference type="PANTHER" id="PTHR41533">
    <property type="entry name" value="L,D-TRANSPEPTIDASE HI_1667-RELATED"/>
    <property type="match status" value="1"/>
</dbReference>
<dbReference type="STRING" id="321267.SHM7688_03255"/>
<comment type="pathway">
    <text evidence="1 7">Cell wall biogenesis; peptidoglycan biosynthesis.</text>
</comment>
<dbReference type="CDD" id="cd16913">
    <property type="entry name" value="YkuD_like"/>
    <property type="match status" value="1"/>
</dbReference>
<keyword evidence="3" id="KW-0808">Transferase</keyword>
<organism evidence="9 10">
    <name type="scientific">Shimia marina</name>
    <dbReference type="NCBI Taxonomy" id="321267"/>
    <lineage>
        <taxon>Bacteria</taxon>
        <taxon>Pseudomonadati</taxon>
        <taxon>Pseudomonadota</taxon>
        <taxon>Alphaproteobacteria</taxon>
        <taxon>Rhodobacterales</taxon>
        <taxon>Roseobacteraceae</taxon>
    </lineage>
</organism>
<dbReference type="InterPro" id="IPR002477">
    <property type="entry name" value="Peptidoglycan-bd-like"/>
</dbReference>
<evidence type="ECO:0000313" key="9">
    <source>
        <dbReference type="EMBL" id="CUH53793.1"/>
    </source>
</evidence>
<dbReference type="GO" id="GO:0008360">
    <property type="term" value="P:regulation of cell shape"/>
    <property type="evidence" value="ECO:0007669"/>
    <property type="project" value="UniProtKB-UniRule"/>
</dbReference>
<reference evidence="9 10" key="1">
    <citation type="submission" date="2015-09" db="EMBL/GenBank/DDBJ databases">
        <authorList>
            <consortium name="Swine Surveillance"/>
        </authorList>
    </citation>
    <scope>NUCLEOTIDE SEQUENCE [LARGE SCALE GENOMIC DNA]</scope>
    <source>
        <strain evidence="9 10">CECT 7688</strain>
    </source>
</reference>
<dbReference type="InterPro" id="IPR038063">
    <property type="entry name" value="Transpep_catalytic_dom"/>
</dbReference>
<evidence type="ECO:0000256" key="3">
    <source>
        <dbReference type="ARBA" id="ARBA00022679"/>
    </source>
</evidence>
<evidence type="ECO:0000256" key="1">
    <source>
        <dbReference type="ARBA" id="ARBA00004752"/>
    </source>
</evidence>
<dbReference type="Pfam" id="PF20142">
    <property type="entry name" value="Scaffold"/>
    <property type="match status" value="1"/>
</dbReference>
<feature type="domain" description="L,D-TPase catalytic" evidence="8">
    <location>
        <begin position="209"/>
        <end position="385"/>
    </location>
</feature>
<dbReference type="SUPFAM" id="SSF141523">
    <property type="entry name" value="L,D-transpeptidase catalytic domain-like"/>
    <property type="match status" value="1"/>
</dbReference>
<comment type="similarity">
    <text evidence="2">Belongs to the YkuD family.</text>
</comment>
<accession>A0A0P1FEY7</accession>
<keyword evidence="6 7" id="KW-0961">Cell wall biogenesis/degradation</keyword>
<keyword evidence="10" id="KW-1185">Reference proteome</keyword>
<dbReference type="InterPro" id="IPR005490">
    <property type="entry name" value="LD_TPept_cat_dom"/>
</dbReference>
<dbReference type="AlphaFoldDB" id="A0A0P1FEY7"/>
<dbReference type="InterPro" id="IPR036366">
    <property type="entry name" value="PGBDSf"/>
</dbReference>
<dbReference type="GO" id="GO:0071555">
    <property type="term" value="P:cell wall organization"/>
    <property type="evidence" value="ECO:0007669"/>
    <property type="project" value="UniProtKB-UniRule"/>
</dbReference>
<dbReference type="GO" id="GO:0016740">
    <property type="term" value="F:transferase activity"/>
    <property type="evidence" value="ECO:0007669"/>
    <property type="project" value="UniProtKB-KW"/>
</dbReference>
<dbReference type="Pfam" id="PF03734">
    <property type="entry name" value="YkuD"/>
    <property type="match status" value="1"/>
</dbReference>
<dbReference type="Gene3D" id="1.10.101.10">
    <property type="entry name" value="PGBD-like superfamily/PGBD"/>
    <property type="match status" value="1"/>
</dbReference>
<evidence type="ECO:0000256" key="7">
    <source>
        <dbReference type="PROSITE-ProRule" id="PRU01373"/>
    </source>
</evidence>
<dbReference type="PANTHER" id="PTHR41533:SF2">
    <property type="entry name" value="BLR7131 PROTEIN"/>
    <property type="match status" value="1"/>
</dbReference>
<evidence type="ECO:0000256" key="2">
    <source>
        <dbReference type="ARBA" id="ARBA00005992"/>
    </source>
</evidence>
<dbReference type="InterPro" id="IPR045380">
    <property type="entry name" value="LD_TPept_scaffold_dom"/>
</dbReference>
<evidence type="ECO:0000256" key="4">
    <source>
        <dbReference type="ARBA" id="ARBA00022960"/>
    </source>
</evidence>
<dbReference type="InterPro" id="IPR052905">
    <property type="entry name" value="LD-transpeptidase_YkuD-like"/>
</dbReference>
<dbReference type="InterPro" id="IPR036365">
    <property type="entry name" value="PGBD-like_sf"/>
</dbReference>
<dbReference type="Pfam" id="PF01471">
    <property type="entry name" value="PG_binding_1"/>
    <property type="match status" value="1"/>
</dbReference>
<feature type="active site" description="Proton donor/acceptor" evidence="7">
    <location>
        <position position="341"/>
    </location>
</feature>
<dbReference type="SUPFAM" id="SSF47090">
    <property type="entry name" value="PGBD-like"/>
    <property type="match status" value="1"/>
</dbReference>
<dbReference type="GO" id="GO:0004180">
    <property type="term" value="F:carboxypeptidase activity"/>
    <property type="evidence" value="ECO:0007669"/>
    <property type="project" value="UniProtKB-ARBA"/>
</dbReference>
<keyword evidence="4 7" id="KW-0133">Cell shape</keyword>
<sequence length="449" mass="50702">MPEARYKTDDLLSQMAAANSARDLGLIEVALTKAYLTYARDLTSGMLVPSKIDGDIVRKIEKRERQELLDSFANAQDAKGFLRGLAPRTPEYTRLMKAKLRMERLVSQGGWGAVVPVRKMEPGDSGAAVVALRDRLVRMGFMQRSASASYDAALKSAVQDFQIAHGLESDGVAGKGTVTEINVSAETRLKSIMVAMERERWLTRHAEGREILVNLTDFTAKILDDGKLTFRTRSVVGKNQSDRRSPEFSDIMEHMVINPTWNVPRSIATKEYLPMLKNNPNAVSYLRLVNGRGQTVDRSAIDFSQFTTRNFPFDMKQAPGSRNALGLVKFMFPNKYNIYLHDTPQKALFKREIRAYSHGCIRLQDPFDFAYALLAVQEDNPKQFFQTRLKTGRETRVDLKQDVPVHIIYRTAYTEAKGPVQFRRDIYGRDAKIWKAMANEGVALASYQG</sequence>
<feature type="active site" description="Nucleophile" evidence="7">
    <location>
        <position position="360"/>
    </location>
</feature>
<dbReference type="EMBL" id="CYPW01000027">
    <property type="protein sequence ID" value="CUH53793.1"/>
    <property type="molecule type" value="Genomic_DNA"/>
</dbReference>
<evidence type="ECO:0000256" key="6">
    <source>
        <dbReference type="ARBA" id="ARBA00023316"/>
    </source>
</evidence>